<feature type="transmembrane region" description="Helical" evidence="1">
    <location>
        <begin position="51"/>
        <end position="72"/>
    </location>
</feature>
<dbReference type="NCBIfam" id="TIGR00254">
    <property type="entry name" value="GGDEF"/>
    <property type="match status" value="1"/>
</dbReference>
<dbReference type="InterPro" id="IPR000700">
    <property type="entry name" value="PAS-assoc_C"/>
</dbReference>
<feature type="transmembrane region" description="Helical" evidence="1">
    <location>
        <begin position="166"/>
        <end position="187"/>
    </location>
</feature>
<sequence length="935" mass="102463">MVFARFRRIAEKSQVALHEQYKALTGQVPLMYALMFINVFCLGMVTYGDVSIWLSLGVPATLSVIIFIRGLLWMARKKTVPSPSKMRRHLAGTIVMSAVLSAAFGAWGLFLLNEVATDRITSVALYVFVGSISCCYCLQSLPVAGRFVLMFGAAPVTLCLLTSSDVYLIGIGVTFLIIAAVIMRTLATSQSAFSKLLISRSEMSALVTALRQSEDHYRYSVDLNPQMPWISDPVGAILELSPKWEAVTGMPTTDALGSGWTAAVHPADLPPVLDLWHRTTSAPDASAVDVRYRLRDRGGVYRWHRARAQPRRAEDGTILKWYGTLEDIDDQVKAENALRESEERYRLASRATNDIIWDCSLEQDRIDWSEAAFDVLGYAETRTGTSRSWWVDHIHADDQKRVVDNLASLDDAHFNQWVEQFRFRAADGRYLNLVARGYVVRNKDGKPIRLLGSLHDVTAQLQYEAKLKWSASHDALTGLPNRAMFAERLDQALEEARRQGQCVGLIVLDVDRFKTINDTLGHHAGDAVLHDVAAKLSKRLPIGATLARLGGDEFAIILPGLTPEQARQETVDTIMGSLTGSLLHDGRHIDVSLSAGGALAFRDGLDAEELHKCADLALYAAKSEGPGQIRGFTPAMREAVDMEKAMLTKARAALTNNHIIPFYQPKVNLRTGALEGFEALLRIHDQQQGLQPPGAIRAAFEDADLAVRLTDRMLDCIMADMVAWRDQGLAFGRIAFNGAPGDFRRGDFVDRILGRMHKLGLPASLLELEVTETVFVGQLSDRVHNCLETLAEAGVTIALDDFGTGYASLTHLQQFPVHTIKIDRSFVSRLNAAETGDAAIVGAVIDLAKNLGITTVAEGIETAAQAAHLMVKGCDVGQGFLFGRPMARSQIAPILAQWDAPGMIGLCAGSDWADMLRSSMGMHDSGPLSLSESGR</sequence>
<evidence type="ECO:0000256" key="1">
    <source>
        <dbReference type="SAM" id="Phobius"/>
    </source>
</evidence>
<dbReference type="Pfam" id="PF08447">
    <property type="entry name" value="PAS_3"/>
    <property type="match status" value="2"/>
</dbReference>
<feature type="domain" description="PAC" evidence="2">
    <location>
        <begin position="288"/>
        <end position="340"/>
    </location>
</feature>
<dbReference type="Proteomes" id="UP001267638">
    <property type="component" value="Unassembled WGS sequence"/>
</dbReference>
<feature type="transmembrane region" description="Helical" evidence="1">
    <location>
        <begin position="21"/>
        <end position="45"/>
    </location>
</feature>
<dbReference type="SMART" id="SM00086">
    <property type="entry name" value="PAC"/>
    <property type="match status" value="2"/>
</dbReference>
<dbReference type="PROSITE" id="PS50113">
    <property type="entry name" value="PAC"/>
    <property type="match status" value="2"/>
</dbReference>
<evidence type="ECO:0000313" key="5">
    <source>
        <dbReference type="EMBL" id="MDR7155154.1"/>
    </source>
</evidence>
<dbReference type="InterPro" id="IPR000014">
    <property type="entry name" value="PAS"/>
</dbReference>
<name>A0ABU1X1J1_SPHXE</name>
<keyword evidence="1" id="KW-1133">Transmembrane helix</keyword>
<dbReference type="InterPro" id="IPR001610">
    <property type="entry name" value="PAC"/>
</dbReference>
<feature type="transmembrane region" description="Helical" evidence="1">
    <location>
        <begin position="93"/>
        <end position="112"/>
    </location>
</feature>
<evidence type="ECO:0000259" key="3">
    <source>
        <dbReference type="PROSITE" id="PS50883"/>
    </source>
</evidence>
<dbReference type="Gene3D" id="3.30.450.20">
    <property type="entry name" value="PAS domain"/>
    <property type="match status" value="2"/>
</dbReference>
<accession>A0ABU1X1J1</accession>
<dbReference type="CDD" id="cd00130">
    <property type="entry name" value="PAS"/>
    <property type="match status" value="2"/>
</dbReference>
<dbReference type="SMART" id="SM00091">
    <property type="entry name" value="PAS"/>
    <property type="match status" value="2"/>
</dbReference>
<dbReference type="PROSITE" id="PS50883">
    <property type="entry name" value="EAL"/>
    <property type="match status" value="1"/>
</dbReference>
<proteinExistence type="predicted"/>
<keyword evidence="1" id="KW-0812">Transmembrane</keyword>
<dbReference type="InterPro" id="IPR043128">
    <property type="entry name" value="Rev_trsase/Diguanyl_cyclase"/>
</dbReference>
<dbReference type="CDD" id="cd01949">
    <property type="entry name" value="GGDEF"/>
    <property type="match status" value="1"/>
</dbReference>
<evidence type="ECO:0000259" key="4">
    <source>
        <dbReference type="PROSITE" id="PS50887"/>
    </source>
</evidence>
<keyword evidence="6" id="KW-1185">Reference proteome</keyword>
<dbReference type="InterPro" id="IPR035965">
    <property type="entry name" value="PAS-like_dom_sf"/>
</dbReference>
<dbReference type="NCBIfam" id="TIGR00229">
    <property type="entry name" value="sensory_box"/>
    <property type="match status" value="2"/>
</dbReference>
<keyword evidence="1" id="KW-0472">Membrane</keyword>
<dbReference type="SUPFAM" id="SSF141868">
    <property type="entry name" value="EAL domain-like"/>
    <property type="match status" value="1"/>
</dbReference>
<organism evidence="5 6">
    <name type="scientific">Sphingobium xenophagum</name>
    <dbReference type="NCBI Taxonomy" id="121428"/>
    <lineage>
        <taxon>Bacteria</taxon>
        <taxon>Pseudomonadati</taxon>
        <taxon>Pseudomonadota</taxon>
        <taxon>Alphaproteobacteria</taxon>
        <taxon>Sphingomonadales</taxon>
        <taxon>Sphingomonadaceae</taxon>
        <taxon>Sphingobium</taxon>
    </lineage>
</organism>
<dbReference type="Pfam" id="PF00990">
    <property type="entry name" value="GGDEF"/>
    <property type="match status" value="1"/>
</dbReference>
<comment type="caution">
    <text evidence="5">The sequence shown here is derived from an EMBL/GenBank/DDBJ whole genome shotgun (WGS) entry which is preliminary data.</text>
</comment>
<dbReference type="PANTHER" id="PTHR44757">
    <property type="entry name" value="DIGUANYLATE CYCLASE DGCP"/>
    <property type="match status" value="1"/>
</dbReference>
<feature type="domain" description="GGDEF" evidence="4">
    <location>
        <begin position="501"/>
        <end position="634"/>
    </location>
</feature>
<dbReference type="EMBL" id="JAVDWV010000008">
    <property type="protein sequence ID" value="MDR7155154.1"/>
    <property type="molecule type" value="Genomic_DNA"/>
</dbReference>
<evidence type="ECO:0000313" key="6">
    <source>
        <dbReference type="Proteomes" id="UP001267638"/>
    </source>
</evidence>
<dbReference type="Pfam" id="PF00563">
    <property type="entry name" value="EAL"/>
    <property type="match status" value="1"/>
</dbReference>
<reference evidence="5 6" key="1">
    <citation type="submission" date="2023-07" db="EMBL/GenBank/DDBJ databases">
        <title>Sorghum-associated microbial communities from plants grown in Nebraska, USA.</title>
        <authorList>
            <person name="Schachtman D."/>
        </authorList>
    </citation>
    <scope>NUCLEOTIDE SEQUENCE [LARGE SCALE GENOMIC DNA]</scope>
    <source>
        <strain evidence="5 6">4256</strain>
    </source>
</reference>
<dbReference type="InterPro" id="IPR000160">
    <property type="entry name" value="GGDEF_dom"/>
</dbReference>
<dbReference type="InterPro" id="IPR035919">
    <property type="entry name" value="EAL_sf"/>
</dbReference>
<feature type="domain" description="EAL" evidence="3">
    <location>
        <begin position="643"/>
        <end position="899"/>
    </location>
</feature>
<dbReference type="InterPro" id="IPR001633">
    <property type="entry name" value="EAL_dom"/>
</dbReference>
<dbReference type="SUPFAM" id="SSF55785">
    <property type="entry name" value="PYP-like sensor domain (PAS domain)"/>
    <property type="match status" value="2"/>
</dbReference>
<dbReference type="RefSeq" id="WP_310224170.1">
    <property type="nucleotide sequence ID" value="NZ_JAVDWV010000008.1"/>
</dbReference>
<gene>
    <name evidence="5" type="ORF">J2W40_001976</name>
</gene>
<feature type="domain" description="PAC" evidence="2">
    <location>
        <begin position="417"/>
        <end position="469"/>
    </location>
</feature>
<dbReference type="InterPro" id="IPR013655">
    <property type="entry name" value="PAS_fold_3"/>
</dbReference>
<protein>
    <submittedName>
        <fullName evidence="5">Diguanylate cyclase (GGDEF)-like protein/PAS domain S-box-containing protein</fullName>
    </submittedName>
</protein>
<dbReference type="SMART" id="SM00267">
    <property type="entry name" value="GGDEF"/>
    <property type="match status" value="1"/>
</dbReference>
<dbReference type="Gene3D" id="3.30.70.270">
    <property type="match status" value="1"/>
</dbReference>
<dbReference type="Gene3D" id="3.20.20.450">
    <property type="entry name" value="EAL domain"/>
    <property type="match status" value="1"/>
</dbReference>
<dbReference type="PROSITE" id="PS50887">
    <property type="entry name" value="GGDEF"/>
    <property type="match status" value="1"/>
</dbReference>
<feature type="transmembrane region" description="Helical" evidence="1">
    <location>
        <begin position="124"/>
        <end position="145"/>
    </location>
</feature>
<dbReference type="SMART" id="SM00052">
    <property type="entry name" value="EAL"/>
    <property type="match status" value="1"/>
</dbReference>
<dbReference type="SUPFAM" id="SSF55073">
    <property type="entry name" value="Nucleotide cyclase"/>
    <property type="match status" value="1"/>
</dbReference>
<dbReference type="InterPro" id="IPR052155">
    <property type="entry name" value="Biofilm_reg_signaling"/>
</dbReference>
<dbReference type="PANTHER" id="PTHR44757:SF2">
    <property type="entry name" value="BIOFILM ARCHITECTURE MAINTENANCE PROTEIN MBAA"/>
    <property type="match status" value="1"/>
</dbReference>
<evidence type="ECO:0000259" key="2">
    <source>
        <dbReference type="PROSITE" id="PS50113"/>
    </source>
</evidence>
<dbReference type="InterPro" id="IPR029787">
    <property type="entry name" value="Nucleotide_cyclase"/>
</dbReference>
<dbReference type="CDD" id="cd01948">
    <property type="entry name" value="EAL"/>
    <property type="match status" value="1"/>
</dbReference>